<dbReference type="PATRIC" id="fig|1618475.3.peg.44"/>
<dbReference type="InterPro" id="IPR001482">
    <property type="entry name" value="T2SS/T4SS_dom"/>
</dbReference>
<dbReference type="Pfam" id="PF05157">
    <property type="entry name" value="MshEN"/>
    <property type="match status" value="1"/>
</dbReference>
<evidence type="ECO:0000259" key="5">
    <source>
        <dbReference type="Pfam" id="PF05157"/>
    </source>
</evidence>
<gene>
    <name evidence="6" type="ORF">UR23_C0003G0006</name>
</gene>
<evidence type="ECO:0000313" key="7">
    <source>
        <dbReference type="Proteomes" id="UP000034349"/>
    </source>
</evidence>
<dbReference type="SUPFAM" id="SSF52540">
    <property type="entry name" value="P-loop containing nucleoside triphosphate hydrolases"/>
    <property type="match status" value="1"/>
</dbReference>
<dbReference type="PANTHER" id="PTHR30258:SF2">
    <property type="entry name" value="COMG OPERON PROTEIN 1"/>
    <property type="match status" value="1"/>
</dbReference>
<feature type="domain" description="Type II secretion system protein GspE N-terminal" evidence="5">
    <location>
        <begin position="61"/>
        <end position="137"/>
    </location>
</feature>
<dbReference type="InterPro" id="IPR027417">
    <property type="entry name" value="P-loop_NTPase"/>
</dbReference>
<evidence type="ECO:0000259" key="4">
    <source>
        <dbReference type="Pfam" id="PF00437"/>
    </source>
</evidence>
<name>A0A0F9ZF08_9BACT</name>
<evidence type="ECO:0000256" key="1">
    <source>
        <dbReference type="ARBA" id="ARBA00006611"/>
    </source>
</evidence>
<dbReference type="InterPro" id="IPR007831">
    <property type="entry name" value="T2SS_GspE_N"/>
</dbReference>
<dbReference type="FunFam" id="3.40.50.300:FF:000398">
    <property type="entry name" value="Type IV pilus assembly ATPase PilB"/>
    <property type="match status" value="1"/>
</dbReference>
<dbReference type="Pfam" id="PF00437">
    <property type="entry name" value="T2SSE"/>
    <property type="match status" value="1"/>
</dbReference>
<dbReference type="GO" id="GO:0016887">
    <property type="term" value="F:ATP hydrolysis activity"/>
    <property type="evidence" value="ECO:0007669"/>
    <property type="project" value="TreeGrafter"/>
</dbReference>
<dbReference type="InterPro" id="IPR037257">
    <property type="entry name" value="T2SS_E_N_sf"/>
</dbReference>
<dbReference type="SUPFAM" id="SSF160246">
    <property type="entry name" value="EspE N-terminal domain-like"/>
    <property type="match status" value="1"/>
</dbReference>
<accession>A0A0F9ZF08</accession>
<reference evidence="6 7" key="1">
    <citation type="journal article" date="2015" name="Nature">
        <title>rRNA introns, odd ribosomes, and small enigmatic genomes across a large radiation of phyla.</title>
        <authorList>
            <person name="Brown C.T."/>
            <person name="Hug L.A."/>
            <person name="Thomas B.C."/>
            <person name="Sharon I."/>
            <person name="Castelle C.J."/>
            <person name="Singh A."/>
            <person name="Wilkins M.J."/>
            <person name="Williams K.H."/>
            <person name="Banfield J.F."/>
        </authorList>
    </citation>
    <scope>NUCLEOTIDE SEQUENCE [LARGE SCALE GENOMIC DNA]</scope>
</reference>
<keyword evidence="2" id="KW-0547">Nucleotide-binding</keyword>
<dbReference type="AlphaFoldDB" id="A0A0F9ZF08"/>
<comment type="caution">
    <text evidence="6">The sequence shown here is derived from an EMBL/GenBank/DDBJ whole genome shotgun (WGS) entry which is preliminary data.</text>
</comment>
<dbReference type="Gene3D" id="3.30.450.90">
    <property type="match status" value="1"/>
</dbReference>
<dbReference type="Gene3D" id="3.30.300.160">
    <property type="entry name" value="Type II secretion system, protein E, N-terminal domain"/>
    <property type="match status" value="1"/>
</dbReference>
<dbReference type="GO" id="GO:0005524">
    <property type="term" value="F:ATP binding"/>
    <property type="evidence" value="ECO:0007669"/>
    <property type="project" value="UniProtKB-KW"/>
</dbReference>
<dbReference type="EMBL" id="LBOK01000003">
    <property type="protein sequence ID" value="KKP37471.1"/>
    <property type="molecule type" value="Genomic_DNA"/>
</dbReference>
<evidence type="ECO:0000256" key="3">
    <source>
        <dbReference type="ARBA" id="ARBA00022840"/>
    </source>
</evidence>
<comment type="similarity">
    <text evidence="1">Belongs to the GSP E family.</text>
</comment>
<organism evidence="6 7">
    <name type="scientific">Candidatus Roizmanbacteria bacterium GW2011_GWA2_32_13</name>
    <dbReference type="NCBI Taxonomy" id="1618475"/>
    <lineage>
        <taxon>Bacteria</taxon>
        <taxon>Candidatus Roizmaniibacteriota</taxon>
    </lineage>
</organism>
<dbReference type="PANTHER" id="PTHR30258">
    <property type="entry name" value="TYPE II SECRETION SYSTEM PROTEIN GSPE-RELATED"/>
    <property type="match status" value="1"/>
</dbReference>
<dbReference type="CDD" id="cd01129">
    <property type="entry name" value="PulE-GspE-like"/>
    <property type="match status" value="1"/>
</dbReference>
<sequence>MIISDEELKKLVIKNNLINEKGIVQILEYLKNSDTTFYDALIEKNIISDENLGILISDYLKMPFVILSKLSIAEDVFRIIPEKIARKHKIIPFLKDDKNLKVALANPNKKTLLEMVSRKSGLKIIPYLATERDISNTFFIYRKDLQVIFDQILQQEVYADMQSIIKEDAPIIKIVNLIIQYASQDKASDIHIEPQEKKCLIRFRIDGMLHDVVQLPINLHDRIVTRIKIVSNLRTDEHMSAQDGKMRFQDDEETMDIRVSILPIVDGEKAVLRLLSTHARQFSLIDLGMNEKDLAKLNESILKSYGMILSTGPTGSGKSTSIYAILKIINKREKNITTIEDPVEYRIKGVNQINVNVKTGLTFANGLRSILRQDPNIVFVGEIRDIETAGIAVNAALTGHLVLSTLHTNDAATALPRFIDMKVEPFLVASTVNVIIAQRLIRKICEMCKNSIIIPKEELIKNLPADIVVKNLGDIPEYTVFKGNGCKICHNTGYVGRIGIFEILEISKKIKALIVQKADSEMIAKQAIEEGMTTMLDDGLDKVKRGLTTLEEVLRVTKIGLS</sequence>
<evidence type="ECO:0000256" key="2">
    <source>
        <dbReference type="ARBA" id="ARBA00022741"/>
    </source>
</evidence>
<evidence type="ECO:0000313" key="6">
    <source>
        <dbReference type="EMBL" id="KKP37471.1"/>
    </source>
</evidence>
<dbReference type="Proteomes" id="UP000034349">
    <property type="component" value="Unassembled WGS sequence"/>
</dbReference>
<keyword evidence="3" id="KW-0067">ATP-binding</keyword>
<protein>
    <submittedName>
        <fullName evidence="6">Type IV pilus assembly protein PilB</fullName>
    </submittedName>
</protein>
<feature type="domain" description="Bacterial type II secretion system protein E" evidence="4">
    <location>
        <begin position="166"/>
        <end position="555"/>
    </location>
</feature>
<dbReference type="Gene3D" id="3.40.50.300">
    <property type="entry name" value="P-loop containing nucleotide triphosphate hydrolases"/>
    <property type="match status" value="1"/>
</dbReference>
<dbReference type="GO" id="GO:0005886">
    <property type="term" value="C:plasma membrane"/>
    <property type="evidence" value="ECO:0007669"/>
    <property type="project" value="TreeGrafter"/>
</dbReference>
<proteinExistence type="inferred from homology"/>